<proteinExistence type="predicted"/>
<evidence type="ECO:0000256" key="4">
    <source>
        <dbReference type="ARBA" id="ARBA00022692"/>
    </source>
</evidence>
<feature type="transmembrane region" description="Helical" evidence="7">
    <location>
        <begin position="349"/>
        <end position="368"/>
    </location>
</feature>
<dbReference type="Gene3D" id="1.20.1250.20">
    <property type="entry name" value="MFS general substrate transporter like domains"/>
    <property type="match status" value="2"/>
</dbReference>
<accession>A0A1H3EXK8</accession>
<evidence type="ECO:0000256" key="6">
    <source>
        <dbReference type="ARBA" id="ARBA00023136"/>
    </source>
</evidence>
<evidence type="ECO:0000256" key="5">
    <source>
        <dbReference type="ARBA" id="ARBA00022989"/>
    </source>
</evidence>
<evidence type="ECO:0000256" key="2">
    <source>
        <dbReference type="ARBA" id="ARBA00022448"/>
    </source>
</evidence>
<feature type="transmembrane region" description="Helical" evidence="7">
    <location>
        <begin position="166"/>
        <end position="186"/>
    </location>
</feature>
<keyword evidence="5 7" id="KW-1133">Transmembrane helix</keyword>
<dbReference type="InterPro" id="IPR020846">
    <property type="entry name" value="MFS_dom"/>
</dbReference>
<evidence type="ECO:0000259" key="8">
    <source>
        <dbReference type="PROSITE" id="PS50850"/>
    </source>
</evidence>
<dbReference type="PANTHER" id="PTHR23517">
    <property type="entry name" value="RESISTANCE PROTEIN MDTM, PUTATIVE-RELATED-RELATED"/>
    <property type="match status" value="1"/>
</dbReference>
<dbReference type="InterPro" id="IPR011701">
    <property type="entry name" value="MFS"/>
</dbReference>
<dbReference type="AlphaFoldDB" id="A0A1H3EXK8"/>
<evidence type="ECO:0000313" key="10">
    <source>
        <dbReference type="Proteomes" id="UP000199652"/>
    </source>
</evidence>
<comment type="subcellular location">
    <subcellularLocation>
        <location evidence="1">Cell membrane</location>
        <topology evidence="1">Multi-pass membrane protein</topology>
    </subcellularLocation>
</comment>
<evidence type="ECO:0000313" key="9">
    <source>
        <dbReference type="EMBL" id="SDX83247.1"/>
    </source>
</evidence>
<feature type="transmembrane region" description="Helical" evidence="7">
    <location>
        <begin position="135"/>
        <end position="154"/>
    </location>
</feature>
<protein>
    <submittedName>
        <fullName evidence="9">Predicted arabinose efflux permease, MFS family</fullName>
    </submittedName>
</protein>
<dbReference type="STRING" id="1528.SAMN04488579_10882"/>
<dbReference type="InterPro" id="IPR050171">
    <property type="entry name" value="MFS_Transporters"/>
</dbReference>
<dbReference type="GO" id="GO:0005886">
    <property type="term" value="C:plasma membrane"/>
    <property type="evidence" value="ECO:0007669"/>
    <property type="project" value="UniProtKB-SubCell"/>
</dbReference>
<feature type="transmembrane region" description="Helical" evidence="7">
    <location>
        <begin position="260"/>
        <end position="283"/>
    </location>
</feature>
<name>A0A1H3EXK8_EUBBA</name>
<feature type="transmembrane region" description="Helical" evidence="7">
    <location>
        <begin position="221"/>
        <end position="240"/>
    </location>
</feature>
<feature type="transmembrane region" description="Helical" evidence="7">
    <location>
        <begin position="380"/>
        <end position="399"/>
    </location>
</feature>
<sequence>MSKKNQELMYIICLTGFITITFAFGRYIFSMITPDIVASLHIDYEFVGRINACHQAAYLLFSLLGGIFCSYLSVRFLISSSVILCGVSVFALAFVNNPWVLLVVVTFQGIFAAVSWIPMVEFVAENIEEDHRGKALGIISSGTSFGLILNGLLIPPILSQGTWQGVWFIFGIISLALGAMGVFWIYRMGGKQTEPVVEVTKTAESVDDEEKGYVYGSSGHYLKYYIVLVALLVLSGLYLIPFQSYIVPLMQEDLGLSEQISGLAWSIFGFIGIFSGFIAGVLADRYSAKAAMIMTYGISILSIAAVVFFHTGLAALLACAIFGLTYNGIFGLHPTYVSRVLPPEKTAKFFGLLNLSLGVGSMIGNYVGGYIQSQTGSFSLSYQLMLVMAVLAVLICVFIKSDRQRDKPGLMGD</sequence>
<dbReference type="EMBL" id="FNOU01000008">
    <property type="protein sequence ID" value="SDX83247.1"/>
    <property type="molecule type" value="Genomic_DNA"/>
</dbReference>
<feature type="transmembrane region" description="Helical" evidence="7">
    <location>
        <begin position="101"/>
        <end position="123"/>
    </location>
</feature>
<keyword evidence="6 7" id="KW-0472">Membrane</keyword>
<feature type="transmembrane region" description="Helical" evidence="7">
    <location>
        <begin position="76"/>
        <end position="95"/>
    </location>
</feature>
<dbReference type="GO" id="GO:0022857">
    <property type="term" value="F:transmembrane transporter activity"/>
    <property type="evidence" value="ECO:0007669"/>
    <property type="project" value="InterPro"/>
</dbReference>
<reference evidence="10" key="1">
    <citation type="submission" date="2016-10" db="EMBL/GenBank/DDBJ databases">
        <authorList>
            <person name="Varghese N."/>
            <person name="Submissions S."/>
        </authorList>
    </citation>
    <scope>NUCLEOTIDE SEQUENCE [LARGE SCALE GENOMIC DNA]</scope>
    <source>
        <strain evidence="10">VPI 5359</strain>
    </source>
</reference>
<keyword evidence="3" id="KW-1003">Cell membrane</keyword>
<feature type="transmembrane region" description="Helical" evidence="7">
    <location>
        <begin position="49"/>
        <end position="69"/>
    </location>
</feature>
<gene>
    <name evidence="9" type="ORF">SAMN04488579_10882</name>
</gene>
<organism evidence="9 10">
    <name type="scientific">Eubacterium barkeri</name>
    <name type="common">Clostridium barkeri</name>
    <dbReference type="NCBI Taxonomy" id="1528"/>
    <lineage>
        <taxon>Bacteria</taxon>
        <taxon>Bacillati</taxon>
        <taxon>Bacillota</taxon>
        <taxon>Clostridia</taxon>
        <taxon>Eubacteriales</taxon>
        <taxon>Eubacteriaceae</taxon>
        <taxon>Eubacterium</taxon>
    </lineage>
</organism>
<dbReference type="InterPro" id="IPR036259">
    <property type="entry name" value="MFS_trans_sf"/>
</dbReference>
<feature type="transmembrane region" description="Helical" evidence="7">
    <location>
        <begin position="290"/>
        <end position="309"/>
    </location>
</feature>
<dbReference type="PROSITE" id="PS50850">
    <property type="entry name" value="MFS"/>
    <property type="match status" value="1"/>
</dbReference>
<keyword evidence="4 7" id="KW-0812">Transmembrane</keyword>
<keyword evidence="10" id="KW-1185">Reference proteome</keyword>
<feature type="transmembrane region" description="Helical" evidence="7">
    <location>
        <begin position="315"/>
        <end position="337"/>
    </location>
</feature>
<dbReference type="Pfam" id="PF07690">
    <property type="entry name" value="MFS_1"/>
    <property type="match status" value="1"/>
</dbReference>
<dbReference type="SUPFAM" id="SSF103473">
    <property type="entry name" value="MFS general substrate transporter"/>
    <property type="match status" value="1"/>
</dbReference>
<evidence type="ECO:0000256" key="1">
    <source>
        <dbReference type="ARBA" id="ARBA00004651"/>
    </source>
</evidence>
<feature type="transmembrane region" description="Helical" evidence="7">
    <location>
        <begin position="7"/>
        <end position="29"/>
    </location>
</feature>
<dbReference type="RefSeq" id="WP_176770848.1">
    <property type="nucleotide sequence ID" value="NZ_FNOU01000008.1"/>
</dbReference>
<feature type="domain" description="Major facilitator superfamily (MFS) profile" evidence="8">
    <location>
        <begin position="11"/>
        <end position="404"/>
    </location>
</feature>
<keyword evidence="2" id="KW-0813">Transport</keyword>
<dbReference type="Proteomes" id="UP000199652">
    <property type="component" value="Unassembled WGS sequence"/>
</dbReference>
<evidence type="ECO:0000256" key="3">
    <source>
        <dbReference type="ARBA" id="ARBA00022475"/>
    </source>
</evidence>
<evidence type="ECO:0000256" key="7">
    <source>
        <dbReference type="SAM" id="Phobius"/>
    </source>
</evidence>